<name>A0A6J5MBU9_9CAUD</name>
<evidence type="ECO:0000256" key="1">
    <source>
        <dbReference type="SAM" id="Phobius"/>
    </source>
</evidence>
<evidence type="ECO:0000313" key="2">
    <source>
        <dbReference type="EMBL" id="CAB4142486.1"/>
    </source>
</evidence>
<protein>
    <submittedName>
        <fullName evidence="2">Uncharacterized protein</fullName>
    </submittedName>
</protein>
<keyword evidence="1" id="KW-0472">Membrane</keyword>
<keyword evidence="1" id="KW-0812">Transmembrane</keyword>
<dbReference type="EMBL" id="LR796413">
    <property type="protein sequence ID" value="CAB4142486.1"/>
    <property type="molecule type" value="Genomic_DNA"/>
</dbReference>
<proteinExistence type="predicted"/>
<sequence length="138" mass="14916">MPEVSASVDAVSWVGWLAGASPLVQVVALLMAGATLLAMIWRAPYVADAVARIRGKGETERERQLASEVASLTARLAEVELTLRHVIDHYEEWDRVLGDMLPGKDDCMVPGCSMAQAVIRIAQVRSNRTPLPPIVQGA</sequence>
<keyword evidence="1" id="KW-1133">Transmembrane helix</keyword>
<feature type="transmembrane region" description="Helical" evidence="1">
    <location>
        <begin position="20"/>
        <end position="41"/>
    </location>
</feature>
<reference evidence="2" key="1">
    <citation type="submission" date="2020-04" db="EMBL/GenBank/DDBJ databases">
        <authorList>
            <person name="Chiriac C."/>
            <person name="Salcher M."/>
            <person name="Ghai R."/>
            <person name="Kavagutti S V."/>
        </authorList>
    </citation>
    <scope>NUCLEOTIDE SEQUENCE</scope>
</reference>
<accession>A0A6J5MBU9</accession>
<gene>
    <name evidence="2" type="ORF">UFOVP452_15</name>
</gene>
<organism evidence="2">
    <name type="scientific">uncultured Caudovirales phage</name>
    <dbReference type="NCBI Taxonomy" id="2100421"/>
    <lineage>
        <taxon>Viruses</taxon>
        <taxon>Duplodnaviria</taxon>
        <taxon>Heunggongvirae</taxon>
        <taxon>Uroviricota</taxon>
        <taxon>Caudoviricetes</taxon>
        <taxon>Peduoviridae</taxon>
        <taxon>Maltschvirus</taxon>
        <taxon>Maltschvirus maltsch</taxon>
    </lineage>
</organism>